<organism evidence="4">
    <name type="scientific">marine sediment metagenome</name>
    <dbReference type="NCBI Taxonomy" id="412755"/>
    <lineage>
        <taxon>unclassified sequences</taxon>
        <taxon>metagenomes</taxon>
        <taxon>ecological metagenomes</taxon>
    </lineage>
</organism>
<evidence type="ECO:0000313" key="4">
    <source>
        <dbReference type="EMBL" id="GAH20497.1"/>
    </source>
</evidence>
<gene>
    <name evidence="4" type="ORF">S03H2_04441</name>
</gene>
<name>X1DK00_9ZZZZ</name>
<keyword evidence="2" id="KW-0808">Transferase</keyword>
<dbReference type="InterPro" id="IPR002935">
    <property type="entry name" value="SAM_O-MeTrfase"/>
</dbReference>
<dbReference type="PANTHER" id="PTHR43167:SF1">
    <property type="entry name" value="PUTATIVE (AFU_ORTHOLOGUE AFUA_6G01830)-RELATED"/>
    <property type="match status" value="1"/>
</dbReference>
<evidence type="ECO:0000256" key="3">
    <source>
        <dbReference type="ARBA" id="ARBA00022691"/>
    </source>
</evidence>
<dbReference type="GO" id="GO:0032259">
    <property type="term" value="P:methylation"/>
    <property type="evidence" value="ECO:0007669"/>
    <property type="project" value="UniProtKB-KW"/>
</dbReference>
<dbReference type="Gene3D" id="3.40.50.150">
    <property type="entry name" value="Vaccinia Virus protein VP39"/>
    <property type="match status" value="1"/>
</dbReference>
<evidence type="ECO:0000256" key="2">
    <source>
        <dbReference type="ARBA" id="ARBA00022679"/>
    </source>
</evidence>
<dbReference type="Pfam" id="PF01596">
    <property type="entry name" value="Methyltransf_3"/>
    <property type="match status" value="1"/>
</dbReference>
<evidence type="ECO:0008006" key="5">
    <source>
        <dbReference type="Google" id="ProtNLM"/>
    </source>
</evidence>
<protein>
    <recommendedName>
        <fullName evidence="5">O-methyltransferase</fullName>
    </recommendedName>
</protein>
<accession>X1DK00</accession>
<keyword evidence="3" id="KW-0949">S-adenosyl-L-methionine</keyword>
<keyword evidence="1" id="KW-0489">Methyltransferase</keyword>
<reference evidence="4" key="1">
    <citation type="journal article" date="2014" name="Front. Microbiol.">
        <title>High frequency of phylogenetically diverse reductive dehalogenase-homologous genes in deep subseafloor sedimentary metagenomes.</title>
        <authorList>
            <person name="Kawai M."/>
            <person name="Futagami T."/>
            <person name="Toyoda A."/>
            <person name="Takaki Y."/>
            <person name="Nishi S."/>
            <person name="Hori S."/>
            <person name="Arai W."/>
            <person name="Tsubouchi T."/>
            <person name="Morono Y."/>
            <person name="Uchiyama I."/>
            <person name="Ito T."/>
            <person name="Fujiyama A."/>
            <person name="Inagaki F."/>
            <person name="Takami H."/>
        </authorList>
    </citation>
    <scope>NUCLEOTIDE SEQUENCE</scope>
    <source>
        <strain evidence="4">Expedition CK06-06</strain>
    </source>
</reference>
<sequence length="226" mass="24860">MLKKILLVIATVVLLAGVGGAGRSNQGRIPWKDPAPIASTKAEQKILDVLADMYLNQRRGMMNVQPEDGRVLRLLAEAIGAKHIVEIGTSNGYSGIWFCLALRTTGGKLTTHEIDARRASLARENFKRAGVSHLVTLVEGNAHETVTRIKEPIDILFLDADKAGYIDYLNKLLPLVRPGGLILAHNTTNVRSPMEDYIKAITTNPKLETKFIHKHDQGIGVTLKKR</sequence>
<evidence type="ECO:0000256" key="1">
    <source>
        <dbReference type="ARBA" id="ARBA00022603"/>
    </source>
</evidence>
<dbReference type="SUPFAM" id="SSF53335">
    <property type="entry name" value="S-adenosyl-L-methionine-dependent methyltransferases"/>
    <property type="match status" value="1"/>
</dbReference>
<dbReference type="InterPro" id="IPR029063">
    <property type="entry name" value="SAM-dependent_MTases_sf"/>
</dbReference>
<dbReference type="PROSITE" id="PS51682">
    <property type="entry name" value="SAM_OMT_I"/>
    <property type="match status" value="1"/>
</dbReference>
<proteinExistence type="predicted"/>
<comment type="caution">
    <text evidence="4">The sequence shown here is derived from an EMBL/GenBank/DDBJ whole genome shotgun (WGS) entry which is preliminary data.</text>
</comment>
<dbReference type="AlphaFoldDB" id="X1DK00"/>
<dbReference type="GO" id="GO:0008171">
    <property type="term" value="F:O-methyltransferase activity"/>
    <property type="evidence" value="ECO:0007669"/>
    <property type="project" value="InterPro"/>
</dbReference>
<dbReference type="EMBL" id="BARU01001760">
    <property type="protein sequence ID" value="GAH20497.1"/>
    <property type="molecule type" value="Genomic_DNA"/>
</dbReference>
<dbReference type="PANTHER" id="PTHR43167">
    <property type="entry name" value="PUTATIVE (AFU_ORTHOLOGUE AFUA_6G01830)-RELATED"/>
    <property type="match status" value="1"/>
</dbReference>